<dbReference type="InterPro" id="IPR014729">
    <property type="entry name" value="Rossmann-like_a/b/a_fold"/>
</dbReference>
<dbReference type="GO" id="GO:0004066">
    <property type="term" value="F:asparagine synthase (glutamine-hydrolyzing) activity"/>
    <property type="evidence" value="ECO:0007669"/>
    <property type="project" value="InterPro"/>
</dbReference>
<gene>
    <name evidence="13" type="ORF">FME351_LOCUS14511</name>
    <name evidence="14" type="ORF">TSG867_LOCUS15453</name>
</gene>
<keyword evidence="3 10" id="KW-0028">Amino-acid biosynthesis</keyword>
<evidence type="ECO:0000256" key="6">
    <source>
        <dbReference type="ARBA" id="ARBA00022888"/>
    </source>
</evidence>
<dbReference type="PANTHER" id="PTHR45937:SF1">
    <property type="entry name" value="ASPARAGINE SYNTHETASE DOMAIN-CONTAINING PROTEIN 1"/>
    <property type="match status" value="1"/>
</dbReference>
<dbReference type="SUPFAM" id="SSF56235">
    <property type="entry name" value="N-terminal nucleophile aminohydrolases (Ntn hydrolases)"/>
    <property type="match status" value="1"/>
</dbReference>
<dbReference type="InterPro" id="IPR006426">
    <property type="entry name" value="Asn_synth_AEB"/>
</dbReference>
<dbReference type="UniPathway" id="UPA00134">
    <property type="reaction ID" value="UER00195"/>
</dbReference>
<dbReference type="Proteomes" id="UP000663862">
    <property type="component" value="Unassembled WGS sequence"/>
</dbReference>
<dbReference type="EMBL" id="CAJNYU010001789">
    <property type="protein sequence ID" value="CAF3466659.1"/>
    <property type="molecule type" value="Genomic_DNA"/>
</dbReference>
<reference evidence="14" key="1">
    <citation type="submission" date="2021-02" db="EMBL/GenBank/DDBJ databases">
        <authorList>
            <person name="Nowell W R."/>
        </authorList>
    </citation>
    <scope>NUCLEOTIDE SEQUENCE</scope>
</reference>
<dbReference type="GO" id="GO:0070981">
    <property type="term" value="P:L-asparagine biosynthetic process"/>
    <property type="evidence" value="ECO:0007669"/>
    <property type="project" value="UniProtKB-UniPathway"/>
</dbReference>
<dbReference type="Gene3D" id="3.40.50.620">
    <property type="entry name" value="HUPs"/>
    <property type="match status" value="1"/>
</dbReference>
<evidence type="ECO:0000313" key="14">
    <source>
        <dbReference type="EMBL" id="CAF4432382.1"/>
    </source>
</evidence>
<dbReference type="GO" id="GO:0005524">
    <property type="term" value="F:ATP binding"/>
    <property type="evidence" value="ECO:0007669"/>
    <property type="project" value="UniProtKB-KW"/>
</dbReference>
<feature type="binding site" evidence="11">
    <location>
        <position position="90"/>
    </location>
    <ligand>
        <name>L-glutamine</name>
        <dbReference type="ChEBI" id="CHEBI:58359"/>
    </ligand>
</feature>
<keyword evidence="5 9" id="KW-0067">ATP-binding</keyword>
<dbReference type="InterPro" id="IPR029055">
    <property type="entry name" value="Ntn_hydrolases_N"/>
</dbReference>
<evidence type="ECO:0000256" key="9">
    <source>
        <dbReference type="PIRNR" id="PIRNR001589"/>
    </source>
</evidence>
<evidence type="ECO:0000313" key="13">
    <source>
        <dbReference type="EMBL" id="CAF3466659.1"/>
    </source>
</evidence>
<feature type="binding site" evidence="11">
    <location>
        <position position="272"/>
    </location>
    <ligand>
        <name>ATP</name>
        <dbReference type="ChEBI" id="CHEBI:30616"/>
    </ligand>
</feature>
<protein>
    <recommendedName>
        <fullName evidence="2">Asparagine synthetase [glutamine-hydrolyzing]</fullName>
    </recommendedName>
    <alternativeName>
        <fullName evidence="8">Glutamine-dependent asparagine synthetase</fullName>
    </alternativeName>
</protein>
<dbReference type="PANTHER" id="PTHR45937">
    <property type="entry name" value="ASPARAGINE SYNTHETASE DOMAIN-CONTAINING PROTEIN 1"/>
    <property type="match status" value="1"/>
</dbReference>
<dbReference type="Proteomes" id="UP000663869">
    <property type="component" value="Unassembled WGS sequence"/>
</dbReference>
<evidence type="ECO:0000256" key="1">
    <source>
        <dbReference type="ARBA" id="ARBA00005187"/>
    </source>
</evidence>
<comment type="caution">
    <text evidence="14">The sequence shown here is derived from an EMBL/GenBank/DDBJ whole genome shotgun (WGS) entry which is preliminary data.</text>
</comment>
<evidence type="ECO:0000256" key="10">
    <source>
        <dbReference type="PIRSR" id="PIRSR001589-1"/>
    </source>
</evidence>
<feature type="active site" description="For GATase activity" evidence="10">
    <location>
        <position position="2"/>
    </location>
</feature>
<dbReference type="PROSITE" id="PS51278">
    <property type="entry name" value="GATASE_TYPE_2"/>
    <property type="match status" value="1"/>
</dbReference>
<evidence type="ECO:0000256" key="5">
    <source>
        <dbReference type="ARBA" id="ARBA00022840"/>
    </source>
</evidence>
<evidence type="ECO:0000256" key="11">
    <source>
        <dbReference type="PIRSR" id="PIRSR001589-2"/>
    </source>
</evidence>
<dbReference type="SUPFAM" id="SSF52402">
    <property type="entry name" value="Adenine nucleotide alpha hydrolases-like"/>
    <property type="match status" value="1"/>
</dbReference>
<dbReference type="InterPro" id="IPR001962">
    <property type="entry name" value="Asn_synthase"/>
</dbReference>
<dbReference type="InterPro" id="IPR051857">
    <property type="entry name" value="Asn_synthetase_domain"/>
</dbReference>
<dbReference type="EMBL" id="CAJOBQ010000903">
    <property type="protein sequence ID" value="CAF4432382.1"/>
    <property type="molecule type" value="Genomic_DNA"/>
</dbReference>
<keyword evidence="6 10" id="KW-0061">Asparagine biosynthesis</keyword>
<evidence type="ECO:0000256" key="8">
    <source>
        <dbReference type="ARBA" id="ARBA00030234"/>
    </source>
</evidence>
<sequence>MCGICFCLHTQSTPLSIDYTPLNARGPDFQTQHGPISLTSNLYVTFAVSVLALRGYKQQQQPFIDEDGNILLLNGEIYEGALQISADDNDGVVLSQHLKRCSTDIDICNLISALEGCFAFIYFQKKTNSLYYGRDRLGRRSLLYSTETDPPSNIKMILSSVQLNNLSYTELDSNILHKLTVIDADHTFKIDFIPYVNRSIDRIVRDPPDTLLNELESNSEFQTVSKIFLNQLQNAVQRRVINIPSLCRQCKQFADSILRPLDGCQHAKLAILFSGGIDSTVLAALVDRVLPINEPIDLLNVAFFSAVSAPPADRQTGLQALAELNPERRWNFVKIDINLNELQHYRESIIKNVLYPCSTVLDDSIGSALWFAARGNGILHQDNIPYESLAEVLLSGLGADEQLAGYSRHRSTFQTGGWKALENELDMEMNRISKRNLGRDDRVISSLGKEGRFPFLDEQFVNYLHSIPIWLKADLRLARGIGEKYLLRYVARHYLSLEQSSKYPKRAIQFGSRIAKLESRKEKASDQCSRLTTTTNNNFMNDEE</sequence>
<comment type="pathway">
    <text evidence="1">Amino-acid biosynthesis; L-asparagine biosynthesis; L-asparagine from L-aspartate (L-Gln route): step 1/1.</text>
</comment>
<evidence type="ECO:0000313" key="15">
    <source>
        <dbReference type="Proteomes" id="UP000663862"/>
    </source>
</evidence>
<name>A0A820R9P7_9BILA</name>
<feature type="domain" description="Glutamine amidotransferase type-2" evidence="12">
    <location>
        <begin position="2"/>
        <end position="193"/>
    </location>
</feature>
<feature type="binding site" evidence="11">
    <location>
        <begin position="395"/>
        <end position="396"/>
    </location>
    <ligand>
        <name>ATP</name>
        <dbReference type="ChEBI" id="CHEBI:30616"/>
    </ligand>
</feature>
<keyword evidence="4 9" id="KW-0547">Nucleotide-binding</keyword>
<dbReference type="Pfam" id="PF00733">
    <property type="entry name" value="Asn_synthase"/>
    <property type="match status" value="2"/>
</dbReference>
<dbReference type="Pfam" id="PF13537">
    <property type="entry name" value="GATase_7"/>
    <property type="match status" value="1"/>
</dbReference>
<dbReference type="AlphaFoldDB" id="A0A820R9P7"/>
<evidence type="ECO:0000256" key="3">
    <source>
        <dbReference type="ARBA" id="ARBA00022605"/>
    </source>
</evidence>
<organism evidence="14 15">
    <name type="scientific">Rotaria socialis</name>
    <dbReference type="NCBI Taxonomy" id="392032"/>
    <lineage>
        <taxon>Eukaryota</taxon>
        <taxon>Metazoa</taxon>
        <taxon>Spiralia</taxon>
        <taxon>Gnathifera</taxon>
        <taxon>Rotifera</taxon>
        <taxon>Eurotatoria</taxon>
        <taxon>Bdelloidea</taxon>
        <taxon>Philodinida</taxon>
        <taxon>Philodinidae</taxon>
        <taxon>Rotaria</taxon>
    </lineage>
</organism>
<evidence type="ECO:0000256" key="2">
    <source>
        <dbReference type="ARBA" id="ARBA00021389"/>
    </source>
</evidence>
<evidence type="ECO:0000259" key="12">
    <source>
        <dbReference type="PROSITE" id="PS51278"/>
    </source>
</evidence>
<evidence type="ECO:0000256" key="7">
    <source>
        <dbReference type="ARBA" id="ARBA00022962"/>
    </source>
</evidence>
<dbReference type="CDD" id="cd01991">
    <property type="entry name" value="Asn_synthase_B_C"/>
    <property type="match status" value="1"/>
</dbReference>
<proteinExistence type="predicted"/>
<dbReference type="PIRSF" id="PIRSF001589">
    <property type="entry name" value="Asn_synthetase_glu-h"/>
    <property type="match status" value="1"/>
</dbReference>
<evidence type="ECO:0000256" key="4">
    <source>
        <dbReference type="ARBA" id="ARBA00022741"/>
    </source>
</evidence>
<accession>A0A820R9P7</accession>
<dbReference type="Gene3D" id="3.60.20.10">
    <property type="entry name" value="Glutamine Phosphoribosylpyrophosphate, subunit 1, domain 1"/>
    <property type="match status" value="1"/>
</dbReference>
<keyword evidence="7 10" id="KW-0315">Glutamine amidotransferase</keyword>
<dbReference type="InterPro" id="IPR017932">
    <property type="entry name" value="GATase_2_dom"/>
</dbReference>